<comment type="caution">
    <text evidence="1">The sequence shown here is derived from an EMBL/GenBank/DDBJ whole genome shotgun (WGS) entry which is preliminary data.</text>
</comment>
<accession>A0ABU2H1V4</accession>
<organism evidence="1 2">
    <name type="scientific">Lipingzhangella rawalii</name>
    <dbReference type="NCBI Taxonomy" id="2055835"/>
    <lineage>
        <taxon>Bacteria</taxon>
        <taxon>Bacillati</taxon>
        <taxon>Actinomycetota</taxon>
        <taxon>Actinomycetes</taxon>
        <taxon>Streptosporangiales</taxon>
        <taxon>Nocardiopsidaceae</taxon>
        <taxon>Lipingzhangella</taxon>
    </lineage>
</organism>
<evidence type="ECO:0000313" key="1">
    <source>
        <dbReference type="EMBL" id="MDS1269276.1"/>
    </source>
</evidence>
<keyword evidence="2" id="KW-1185">Reference proteome</keyword>
<evidence type="ECO:0008006" key="3">
    <source>
        <dbReference type="Google" id="ProtNLM"/>
    </source>
</evidence>
<dbReference type="Gene3D" id="3.90.1200.10">
    <property type="match status" value="1"/>
</dbReference>
<gene>
    <name evidence="1" type="ORF">RIF23_03080</name>
</gene>
<reference evidence="2" key="1">
    <citation type="submission" date="2023-07" db="EMBL/GenBank/DDBJ databases">
        <title>Novel species in the genus Lipingzhangella isolated from Sambhar Salt Lake.</title>
        <authorList>
            <person name="Jiya N."/>
            <person name="Kajale S."/>
            <person name="Sharma A."/>
        </authorList>
    </citation>
    <scope>NUCLEOTIDE SEQUENCE [LARGE SCALE GENOMIC DNA]</scope>
    <source>
        <strain evidence="2">LS1_29</strain>
    </source>
</reference>
<proteinExistence type="predicted"/>
<sequence>MADEAETALLRGNSLLYVDINPSNFVVGESRSWVVDWAWPTRGAGFIDPALLVVQLVAARHEPAEAEGWAEKCDAWTSADRDAVDAFAAATVRMYREHAKRFPDQQWRKAMVVAAESWATHRGLSPVPDMAESEGS</sequence>
<protein>
    <recommendedName>
        <fullName evidence="3">Aminoglycoside phosphotransferase domain-containing protein</fullName>
    </recommendedName>
</protein>
<name>A0ABU2H1V4_9ACTN</name>
<dbReference type="EMBL" id="JAVLVT010000001">
    <property type="protein sequence ID" value="MDS1269276.1"/>
    <property type="molecule type" value="Genomic_DNA"/>
</dbReference>
<dbReference type="RefSeq" id="WP_310910767.1">
    <property type="nucleotide sequence ID" value="NZ_JAVLVT010000001.1"/>
</dbReference>
<dbReference type="Proteomes" id="UP001250214">
    <property type="component" value="Unassembled WGS sequence"/>
</dbReference>
<evidence type="ECO:0000313" key="2">
    <source>
        <dbReference type="Proteomes" id="UP001250214"/>
    </source>
</evidence>